<evidence type="ECO:0000256" key="7">
    <source>
        <dbReference type="ARBA" id="ARBA00023170"/>
    </source>
</evidence>
<dbReference type="PANTHER" id="PTHR24228:SF72">
    <property type="entry name" value="G-PROTEIN COUPLED RECEPTORS FAMILY 1 PROFILE DOMAIN-CONTAINING PROTEIN"/>
    <property type="match status" value="1"/>
</dbReference>
<keyword evidence="3 9" id="KW-0812">Transmembrane</keyword>
<evidence type="ECO:0000256" key="2">
    <source>
        <dbReference type="ARBA" id="ARBA00022475"/>
    </source>
</evidence>
<keyword evidence="5" id="KW-0297">G-protein coupled receptor</keyword>
<name>A0A8B7XIX8_ACAPL</name>
<feature type="transmembrane region" description="Helical" evidence="9">
    <location>
        <begin position="104"/>
        <end position="127"/>
    </location>
</feature>
<proteinExistence type="predicted"/>
<accession>A0A8B7XIX8</accession>
<dbReference type="RefSeq" id="XP_022080152.1">
    <property type="nucleotide sequence ID" value="XM_022224460.1"/>
</dbReference>
<feature type="transmembrane region" description="Helical" evidence="9">
    <location>
        <begin position="307"/>
        <end position="328"/>
    </location>
</feature>
<feature type="transmembrane region" description="Helical" evidence="9">
    <location>
        <begin position="281"/>
        <end position="301"/>
    </location>
</feature>
<keyword evidence="7" id="KW-0675">Receptor</keyword>
<dbReference type="KEGG" id="aplc:110973560"/>
<dbReference type="GO" id="GO:0004930">
    <property type="term" value="F:G protein-coupled receptor activity"/>
    <property type="evidence" value="ECO:0007669"/>
    <property type="project" value="UniProtKB-KW"/>
</dbReference>
<dbReference type="GeneID" id="110973560"/>
<dbReference type="OrthoDB" id="10044919at2759"/>
<evidence type="ECO:0000256" key="4">
    <source>
        <dbReference type="ARBA" id="ARBA00022989"/>
    </source>
</evidence>
<evidence type="ECO:0000256" key="3">
    <source>
        <dbReference type="ARBA" id="ARBA00022692"/>
    </source>
</evidence>
<dbReference type="CDD" id="cd00637">
    <property type="entry name" value="7tm_classA_rhodopsin-like"/>
    <property type="match status" value="1"/>
</dbReference>
<dbReference type="InterPro" id="IPR000276">
    <property type="entry name" value="GPCR_Rhodpsn"/>
</dbReference>
<dbReference type="Proteomes" id="UP000694845">
    <property type="component" value="Unplaced"/>
</dbReference>
<dbReference type="PANTHER" id="PTHR24228">
    <property type="entry name" value="B2 BRADYKININ RECEPTOR/ANGIOTENSIN II RECEPTOR"/>
    <property type="match status" value="1"/>
</dbReference>
<protein>
    <submittedName>
        <fullName evidence="12 13">5-hydroxytryptamine receptor 7-like</fullName>
    </submittedName>
</protein>
<dbReference type="Gene3D" id="1.20.1070.10">
    <property type="entry name" value="Rhodopsin 7-helix transmembrane proteins"/>
    <property type="match status" value="1"/>
</dbReference>
<evidence type="ECO:0000256" key="6">
    <source>
        <dbReference type="ARBA" id="ARBA00023136"/>
    </source>
</evidence>
<dbReference type="GO" id="GO:0005886">
    <property type="term" value="C:plasma membrane"/>
    <property type="evidence" value="ECO:0007669"/>
    <property type="project" value="UniProtKB-SubCell"/>
</dbReference>
<dbReference type="AlphaFoldDB" id="A0A8B7XIX8"/>
<dbReference type="InterPro" id="IPR017452">
    <property type="entry name" value="GPCR_Rhodpsn_7TM"/>
</dbReference>
<dbReference type="SUPFAM" id="SSF81321">
    <property type="entry name" value="Family A G protein-coupled receptor-like"/>
    <property type="match status" value="1"/>
</dbReference>
<evidence type="ECO:0000313" key="13">
    <source>
        <dbReference type="RefSeq" id="XP_022080152.1"/>
    </source>
</evidence>
<keyword evidence="6 9" id="KW-0472">Membrane</keyword>
<dbReference type="Pfam" id="PF00001">
    <property type="entry name" value="7tm_1"/>
    <property type="match status" value="1"/>
</dbReference>
<evidence type="ECO:0000313" key="11">
    <source>
        <dbReference type="Proteomes" id="UP000694845"/>
    </source>
</evidence>
<evidence type="ECO:0000256" key="1">
    <source>
        <dbReference type="ARBA" id="ARBA00004651"/>
    </source>
</evidence>
<evidence type="ECO:0000256" key="8">
    <source>
        <dbReference type="ARBA" id="ARBA00023224"/>
    </source>
</evidence>
<dbReference type="PRINTS" id="PR00237">
    <property type="entry name" value="GPCRRHODOPSN"/>
</dbReference>
<sequence length="366" mass="40536">MESSLNSTSNGLNSTEQGLISLYTYLERVVVAVVFILISIFDIAGNTVVILAVVFSKKLRTSTNVFVVSLSIADFMAGLSLPMSVVALLSPGDTWPFSTETPCFIAGVLLFISSGSSLLNIACIALNRAILIKRPFSTYLSLYSKSNIALMVTTVWAVAIFGVLVPPLVGVGGFGLDREHRTCSDLQDLPGSVTYDLIKTITFYILPLLIICTCYVVIFIHVRRHFKTQKVRSQENTTELEVTSSSSWKAKSQTLDSTTVRARDAHRQRINRQQLQITKNLFMAFCAFLLCASPYCATMIATTSDRFRLFSGALLLCNSWVNPIIYGAHHPQFKTVMRSMMKCQYSQIEEQSDTLKVLIACGNKKK</sequence>
<feature type="transmembrane region" description="Helical" evidence="9">
    <location>
        <begin position="65"/>
        <end position="89"/>
    </location>
</feature>
<evidence type="ECO:0000256" key="5">
    <source>
        <dbReference type="ARBA" id="ARBA00023040"/>
    </source>
</evidence>
<feature type="transmembrane region" description="Helical" evidence="9">
    <location>
        <begin position="201"/>
        <end position="222"/>
    </location>
</feature>
<dbReference type="OMA" id="CATMIAT"/>
<feature type="transmembrane region" description="Helical" evidence="9">
    <location>
        <begin position="148"/>
        <end position="169"/>
    </location>
</feature>
<dbReference type="PROSITE" id="PS50262">
    <property type="entry name" value="G_PROTEIN_RECEP_F1_2"/>
    <property type="match status" value="1"/>
</dbReference>
<keyword evidence="4 9" id="KW-1133">Transmembrane helix</keyword>
<gene>
    <name evidence="12 13" type="primary">LOC110973560</name>
</gene>
<feature type="domain" description="G-protein coupled receptors family 1 profile" evidence="10">
    <location>
        <begin position="45"/>
        <end position="326"/>
    </location>
</feature>
<keyword evidence="11" id="KW-1185">Reference proteome</keyword>
<keyword evidence="2" id="KW-1003">Cell membrane</keyword>
<reference evidence="12 13" key="1">
    <citation type="submission" date="2025-04" db="UniProtKB">
        <authorList>
            <consortium name="RefSeq"/>
        </authorList>
    </citation>
    <scope>IDENTIFICATION</scope>
</reference>
<evidence type="ECO:0000256" key="9">
    <source>
        <dbReference type="SAM" id="Phobius"/>
    </source>
</evidence>
<keyword evidence="8" id="KW-0807">Transducer</keyword>
<evidence type="ECO:0000259" key="10">
    <source>
        <dbReference type="PROSITE" id="PS50262"/>
    </source>
</evidence>
<dbReference type="RefSeq" id="XP_022080151.1">
    <property type="nucleotide sequence ID" value="XM_022224459.1"/>
</dbReference>
<feature type="transmembrane region" description="Helical" evidence="9">
    <location>
        <begin position="29"/>
        <end position="53"/>
    </location>
</feature>
<organism evidence="11 12">
    <name type="scientific">Acanthaster planci</name>
    <name type="common">Crown-of-thorns starfish</name>
    <dbReference type="NCBI Taxonomy" id="133434"/>
    <lineage>
        <taxon>Eukaryota</taxon>
        <taxon>Metazoa</taxon>
        <taxon>Echinodermata</taxon>
        <taxon>Eleutherozoa</taxon>
        <taxon>Asterozoa</taxon>
        <taxon>Asteroidea</taxon>
        <taxon>Valvatacea</taxon>
        <taxon>Valvatida</taxon>
        <taxon>Acanthasteridae</taxon>
        <taxon>Acanthaster</taxon>
    </lineage>
</organism>
<evidence type="ECO:0000313" key="12">
    <source>
        <dbReference type="RefSeq" id="XP_022080151.1"/>
    </source>
</evidence>
<comment type="subcellular location">
    <subcellularLocation>
        <location evidence="1">Cell membrane</location>
        <topology evidence="1">Multi-pass membrane protein</topology>
    </subcellularLocation>
</comment>